<dbReference type="Gene3D" id="1.10.260.40">
    <property type="entry name" value="lambda repressor-like DNA-binding domains"/>
    <property type="match status" value="1"/>
</dbReference>
<reference evidence="1" key="1">
    <citation type="journal article" date="2021" name="Proc. Natl. Acad. Sci. U.S.A.">
        <title>A Catalog of Tens of Thousands of Viruses from Human Metagenomes Reveals Hidden Associations with Chronic Diseases.</title>
        <authorList>
            <person name="Tisza M.J."/>
            <person name="Buck C.B."/>
        </authorList>
    </citation>
    <scope>NUCLEOTIDE SEQUENCE</scope>
    <source>
        <strain evidence="1">CteHV32</strain>
    </source>
</reference>
<accession>A0A8S5QIF2</accession>
<dbReference type="InterPro" id="IPR010982">
    <property type="entry name" value="Lambda_DNA-bd_dom_sf"/>
</dbReference>
<dbReference type="EMBL" id="BK015653">
    <property type="protein sequence ID" value="DAE18324.1"/>
    <property type="molecule type" value="Genomic_DNA"/>
</dbReference>
<proteinExistence type="predicted"/>
<name>A0A8S5QIF2_9CAUD</name>
<evidence type="ECO:0000313" key="1">
    <source>
        <dbReference type="EMBL" id="DAE18324.1"/>
    </source>
</evidence>
<protein>
    <submittedName>
        <fullName evidence="1">Antitoxin</fullName>
    </submittedName>
</protein>
<dbReference type="GO" id="GO:0003677">
    <property type="term" value="F:DNA binding"/>
    <property type="evidence" value="ECO:0007669"/>
    <property type="project" value="InterPro"/>
</dbReference>
<sequence>MGKWTIKVDDSKMSKLRNYGECYTHGGGAGGYFDFFGDSLQEAADNLIYVFADVFSDDDVTVIEYPEHVIIDEKIYEYANCAEKHITLIIPCKCKRYKTGVGDINFNADIRIYLQEQKMQVAEMRALLDESRIAFSKQYNIPVRTLENWESGKSQCPEYVRQLLERAVKEDARVKNDANTNAKDIESL</sequence>
<organism evidence="1">
    <name type="scientific">Siphoviridae sp. cteHV32</name>
    <dbReference type="NCBI Taxonomy" id="2825588"/>
    <lineage>
        <taxon>Viruses</taxon>
        <taxon>Duplodnaviria</taxon>
        <taxon>Heunggongvirae</taxon>
        <taxon>Uroviricota</taxon>
        <taxon>Caudoviricetes</taxon>
    </lineage>
</organism>